<dbReference type="RefSeq" id="WP_275566367.1">
    <property type="nucleotide sequence ID" value="NZ_JARGYC010000010.1"/>
</dbReference>
<proteinExistence type="predicted"/>
<dbReference type="AlphaFoldDB" id="A0AAE3NMU7"/>
<evidence type="ECO:0000313" key="2">
    <source>
        <dbReference type="Proteomes" id="UP001220964"/>
    </source>
</evidence>
<dbReference type="Proteomes" id="UP001220964">
    <property type="component" value="Unassembled WGS sequence"/>
</dbReference>
<name>A0AAE3NMU7_9RHOB</name>
<comment type="caution">
    <text evidence="1">The sequence shown here is derived from an EMBL/GenBank/DDBJ whole genome shotgun (WGS) entry which is preliminary data.</text>
</comment>
<dbReference type="SUPFAM" id="SSF56762">
    <property type="entry name" value="HydB/Nqo4-like"/>
    <property type="match status" value="1"/>
</dbReference>
<keyword evidence="2" id="KW-1185">Reference proteome</keyword>
<protein>
    <submittedName>
        <fullName evidence="1">Hydrogenase expression/formation protein HupK</fullName>
    </submittedName>
</protein>
<evidence type="ECO:0000313" key="1">
    <source>
        <dbReference type="EMBL" id="MDF0600223.1"/>
    </source>
</evidence>
<organism evidence="1 2">
    <name type="scientific">Psychromarinibacter sediminicola</name>
    <dbReference type="NCBI Taxonomy" id="3033385"/>
    <lineage>
        <taxon>Bacteria</taxon>
        <taxon>Pseudomonadati</taxon>
        <taxon>Pseudomonadota</taxon>
        <taxon>Alphaproteobacteria</taxon>
        <taxon>Rhodobacterales</taxon>
        <taxon>Paracoccaceae</taxon>
        <taxon>Psychromarinibacter</taxon>
    </lineage>
</organism>
<sequence>MRPAGRISPPLVAEAAPGLPVARHVAGRSPDEVLALLPRLFNLCRAAQGAGIAAALGRPVDAGGIAAECLRDHLMKFHVTWPRFFGRAPVPLPEGWAEGGRGLLTALFGTDRAPRTAEDFAAFRGSGRALADPLRRIRDSFAPHEAVAEGLAPVTFATLWDGAPVENSVAGRHARHPVMDHVARTYGRGPLWRATARLYDIEAAALGQLPVIAAEDGRAMVPAARGAYGVHITVAEGVVTELARVTPTDALLAEGGILDRTLAALPADKAGLGPLLLDILDPCSPVRLREMADA</sequence>
<accession>A0AAE3NMU7</accession>
<dbReference type="EMBL" id="JARGYC010000010">
    <property type="protein sequence ID" value="MDF0600223.1"/>
    <property type="molecule type" value="Genomic_DNA"/>
</dbReference>
<reference evidence="1" key="1">
    <citation type="submission" date="2023-03" db="EMBL/GenBank/DDBJ databases">
        <title>Multiphase analysis and comparison of six strains from genera Psychromarinibacter, Lutimaribacter, and Maritimibacter, including a novel species: Psychromarinibacter sediminicola sp. nov.</title>
        <authorList>
            <person name="Wang Y.-H."/>
            <person name="Ye M.-Q."/>
            <person name="Du Z.-J."/>
        </authorList>
    </citation>
    <scope>NUCLEOTIDE SEQUENCE</scope>
    <source>
        <strain evidence="1">C21-152</strain>
    </source>
</reference>
<dbReference type="InterPro" id="IPR029014">
    <property type="entry name" value="NiFe-Hase_large"/>
</dbReference>
<gene>
    <name evidence="1" type="ORF">P1J78_05725</name>
</gene>